<dbReference type="PROSITE" id="PS50234">
    <property type="entry name" value="VWFA"/>
    <property type="match status" value="1"/>
</dbReference>
<evidence type="ECO:0000256" key="7">
    <source>
        <dbReference type="SAM" id="Phobius"/>
    </source>
</evidence>
<feature type="compositionally biased region" description="Acidic residues" evidence="6">
    <location>
        <begin position="510"/>
        <end position="530"/>
    </location>
</feature>
<evidence type="ECO:0000256" key="5">
    <source>
        <dbReference type="PROSITE-ProRule" id="PRU00339"/>
    </source>
</evidence>
<gene>
    <name evidence="9" type="ORF">GCM10007100_27980</name>
</gene>
<proteinExistence type="predicted"/>
<dbReference type="SUPFAM" id="SSF48452">
    <property type="entry name" value="TPR-like"/>
    <property type="match status" value="1"/>
</dbReference>
<feature type="compositionally biased region" description="Low complexity" evidence="6">
    <location>
        <begin position="497"/>
        <end position="509"/>
    </location>
</feature>
<dbReference type="EMBL" id="BMXI01000012">
    <property type="protein sequence ID" value="GHC59265.1"/>
    <property type="molecule type" value="Genomic_DNA"/>
</dbReference>
<dbReference type="AlphaFoldDB" id="A0A918WM19"/>
<dbReference type="PANTHER" id="PTHR22550">
    <property type="entry name" value="SPORE GERMINATION PROTEIN"/>
    <property type="match status" value="1"/>
</dbReference>
<feature type="compositionally biased region" description="Acidic residues" evidence="6">
    <location>
        <begin position="539"/>
        <end position="584"/>
    </location>
</feature>
<dbReference type="SUPFAM" id="SSF53300">
    <property type="entry name" value="vWA-like"/>
    <property type="match status" value="1"/>
</dbReference>
<evidence type="ECO:0000259" key="8">
    <source>
        <dbReference type="PROSITE" id="PS50234"/>
    </source>
</evidence>
<feature type="compositionally biased region" description="Basic and acidic residues" evidence="6">
    <location>
        <begin position="611"/>
        <end position="637"/>
    </location>
</feature>
<feature type="transmembrane region" description="Helical" evidence="7">
    <location>
        <begin position="306"/>
        <end position="327"/>
    </location>
</feature>
<feature type="repeat" description="TPR" evidence="5">
    <location>
        <begin position="397"/>
        <end position="430"/>
    </location>
</feature>
<feature type="transmembrane region" description="Helical" evidence="7">
    <location>
        <begin position="6"/>
        <end position="25"/>
    </location>
</feature>
<accession>A0A918WM19</accession>
<reference evidence="9" key="2">
    <citation type="submission" date="2020-09" db="EMBL/GenBank/DDBJ databases">
        <authorList>
            <person name="Sun Q."/>
            <person name="Kim S."/>
        </authorList>
    </citation>
    <scope>NUCLEOTIDE SEQUENCE</scope>
    <source>
        <strain evidence="9">KCTC 12988</strain>
    </source>
</reference>
<dbReference type="Pfam" id="PF13519">
    <property type="entry name" value="VWA_2"/>
    <property type="match status" value="1"/>
</dbReference>
<feature type="domain" description="VWFA" evidence="8">
    <location>
        <begin position="90"/>
        <end position="289"/>
    </location>
</feature>
<keyword evidence="5" id="KW-0802">TPR repeat</keyword>
<feature type="compositionally biased region" description="Low complexity" evidence="6">
    <location>
        <begin position="585"/>
        <end position="608"/>
    </location>
</feature>
<feature type="transmembrane region" description="Helical" evidence="7">
    <location>
        <begin position="52"/>
        <end position="73"/>
    </location>
</feature>
<dbReference type="InterPro" id="IPR002035">
    <property type="entry name" value="VWF_A"/>
</dbReference>
<evidence type="ECO:0000313" key="9">
    <source>
        <dbReference type="EMBL" id="GHC59265.1"/>
    </source>
</evidence>
<dbReference type="Gene3D" id="3.40.50.410">
    <property type="entry name" value="von Willebrand factor, type A domain"/>
    <property type="match status" value="1"/>
</dbReference>
<dbReference type="Proteomes" id="UP000644507">
    <property type="component" value="Unassembled WGS sequence"/>
</dbReference>
<evidence type="ECO:0000313" key="10">
    <source>
        <dbReference type="Proteomes" id="UP000644507"/>
    </source>
</evidence>
<feature type="region of interest" description="Disordered" evidence="6">
    <location>
        <begin position="497"/>
        <end position="649"/>
    </location>
</feature>
<evidence type="ECO:0000256" key="1">
    <source>
        <dbReference type="ARBA" id="ARBA00022475"/>
    </source>
</evidence>
<name>A0A918WM19_9BACT</name>
<dbReference type="SMART" id="SM00327">
    <property type="entry name" value="VWA"/>
    <property type="match status" value="1"/>
</dbReference>
<dbReference type="PROSITE" id="PS50005">
    <property type="entry name" value="TPR"/>
    <property type="match status" value="1"/>
</dbReference>
<protein>
    <recommendedName>
        <fullName evidence="8">VWFA domain-containing protein</fullName>
    </recommendedName>
</protein>
<keyword evidence="1" id="KW-1003">Cell membrane</keyword>
<dbReference type="RefSeq" id="WP_189570988.1">
    <property type="nucleotide sequence ID" value="NZ_BMXI01000012.1"/>
</dbReference>
<evidence type="ECO:0000256" key="4">
    <source>
        <dbReference type="ARBA" id="ARBA00023136"/>
    </source>
</evidence>
<dbReference type="InterPro" id="IPR011990">
    <property type="entry name" value="TPR-like_helical_dom_sf"/>
</dbReference>
<reference evidence="9" key="1">
    <citation type="journal article" date="2014" name="Int. J. Syst. Evol. Microbiol.">
        <title>Complete genome sequence of Corynebacterium casei LMG S-19264T (=DSM 44701T), isolated from a smear-ripened cheese.</title>
        <authorList>
            <consortium name="US DOE Joint Genome Institute (JGI-PGF)"/>
            <person name="Walter F."/>
            <person name="Albersmeier A."/>
            <person name="Kalinowski J."/>
            <person name="Ruckert C."/>
        </authorList>
    </citation>
    <scope>NUCLEOTIDE SEQUENCE</scope>
    <source>
        <strain evidence="9">KCTC 12988</strain>
    </source>
</reference>
<comment type="caution">
    <text evidence="9">The sequence shown here is derived from an EMBL/GenBank/DDBJ whole genome shotgun (WGS) entry which is preliminary data.</text>
</comment>
<dbReference type="InterPro" id="IPR050768">
    <property type="entry name" value="UPF0353/GerABKA_families"/>
</dbReference>
<dbReference type="Gene3D" id="1.25.40.10">
    <property type="entry name" value="Tetratricopeptide repeat domain"/>
    <property type="match status" value="1"/>
</dbReference>
<dbReference type="InterPro" id="IPR019734">
    <property type="entry name" value="TPR_rpt"/>
</dbReference>
<organism evidence="9 10">
    <name type="scientific">Roseibacillus persicicus</name>
    <dbReference type="NCBI Taxonomy" id="454148"/>
    <lineage>
        <taxon>Bacteria</taxon>
        <taxon>Pseudomonadati</taxon>
        <taxon>Verrucomicrobiota</taxon>
        <taxon>Verrucomicrobiia</taxon>
        <taxon>Verrucomicrobiales</taxon>
        <taxon>Verrucomicrobiaceae</taxon>
        <taxon>Roseibacillus</taxon>
    </lineage>
</organism>
<keyword evidence="10" id="KW-1185">Reference proteome</keyword>
<keyword evidence="2 7" id="KW-0812">Transmembrane</keyword>
<keyword evidence="4 7" id="KW-0472">Membrane</keyword>
<keyword evidence="3 7" id="KW-1133">Transmembrane helix</keyword>
<dbReference type="PANTHER" id="PTHR22550:SF5">
    <property type="entry name" value="LEUCINE ZIPPER PROTEIN 4"/>
    <property type="match status" value="1"/>
</dbReference>
<evidence type="ECO:0000256" key="2">
    <source>
        <dbReference type="ARBA" id="ARBA00022692"/>
    </source>
</evidence>
<evidence type="ECO:0000256" key="6">
    <source>
        <dbReference type="SAM" id="MobiDB-lite"/>
    </source>
</evidence>
<sequence>MTLAEPAFLFFLLLVPLLALGAWLADRQRRVAWQSLVAPRLRRKLAAPASPLGRWLSLGCGLIGLCLLVVTLAQPIAGEVETTSQVRGRNIIIAVDASRSMLVRDVAPDRLNAAKTAVYELLEHFPNDRIGLLAFAGSASLQAPLTIDHNALRETLDQLDETNVPSGGSNLADAINLATKTFKETGQRTHGLIVISDGELHEGELEDASFDARQEGVFIVTIGVGTLEGDFVPDPEETDGRFRDRSGRPVLSRLNPAPLRTLAGDTGGLYLEGVSGDFTKKIETVISRLDAFEDEGRVQKRPIPRFQWFLIPAMLFMIASLLLRFLWVPARPRAVTATPTTTLLVLIALFGASPESSAWNNPLEGFFGSRALKKGDTAKALEHFEKAAEDASPEELARIRYGQGAASYRAGNYEKAADAFADALLSKESSLQRDAYSQLANTLYHRAMSPDSSDGIPLEERIDLMEDALEHYDSALEIDSKHKASTQNRKATEQALEQLKQVQQQQQEQQEQEQQESGEEGEEEEGEPQESDQQGENGENQEGEQGEEEDGEEGEQDGEGQEGEEGEQDENGNGQEEGEEDGQDGEQQSGQEGQEEGQQNQAQQSQQGPAPREDETAEEFARRILEENADFQKDALRKRGRQAAPTKDW</sequence>
<evidence type="ECO:0000256" key="3">
    <source>
        <dbReference type="ARBA" id="ARBA00022989"/>
    </source>
</evidence>
<dbReference type="InterPro" id="IPR036465">
    <property type="entry name" value="vWFA_dom_sf"/>
</dbReference>